<dbReference type="CDD" id="cd07377">
    <property type="entry name" value="WHTH_GntR"/>
    <property type="match status" value="1"/>
</dbReference>
<dbReference type="SUPFAM" id="SSF46785">
    <property type="entry name" value="Winged helix' DNA-binding domain"/>
    <property type="match status" value="1"/>
</dbReference>
<name>A0A2U2BNX1_ALCFA</name>
<dbReference type="Gene3D" id="1.10.10.10">
    <property type="entry name" value="Winged helix-like DNA-binding domain superfamily/Winged helix DNA-binding domain"/>
    <property type="match status" value="1"/>
</dbReference>
<dbReference type="InterPro" id="IPR011711">
    <property type="entry name" value="GntR_C"/>
</dbReference>
<evidence type="ECO:0000313" key="5">
    <source>
        <dbReference type="EMBL" id="PWE15712.1"/>
    </source>
</evidence>
<dbReference type="AlphaFoldDB" id="A0A2U2BNX1"/>
<dbReference type="EMBL" id="CP096916">
    <property type="protein sequence ID" value="WBM36766.1"/>
    <property type="molecule type" value="Genomic_DNA"/>
</dbReference>
<feature type="domain" description="HTH gntR-type" evidence="4">
    <location>
        <begin position="11"/>
        <end position="77"/>
    </location>
</feature>
<dbReference type="PANTHER" id="PTHR43537:SF45">
    <property type="entry name" value="GNTR FAMILY REGULATORY PROTEIN"/>
    <property type="match status" value="1"/>
</dbReference>
<dbReference type="Proteomes" id="UP001211866">
    <property type="component" value="Chromosome"/>
</dbReference>
<dbReference type="Gene3D" id="1.20.120.530">
    <property type="entry name" value="GntR ligand-binding domain-like"/>
    <property type="match status" value="1"/>
</dbReference>
<dbReference type="InterPro" id="IPR000524">
    <property type="entry name" value="Tscrpt_reg_HTH_GntR"/>
</dbReference>
<sequence>MNKNQPAAPKLNIRQQVYKHLRSRMRSGDISYDDRLVDHEIAAELQVSRMPVREALLQLTNEGLLEGTSRGFMLRRFTPADIAQIFEIRMLLEPEAAAAACLQANLEGLALMNKAANASEKAHAAADPMQYMIANDAFRESWISLCPNPHLSTMIFRLSDHVEAVRLATLRDTRYRELSMQATRGILQSFLDKDPEQAREHVRTNLRHASMSYYATLDEMLERQAG</sequence>
<dbReference type="SMART" id="SM00895">
    <property type="entry name" value="FCD"/>
    <property type="match status" value="1"/>
</dbReference>
<gene>
    <name evidence="5" type="ORF">DF183_02995</name>
    <name evidence="6" type="ORF">M2J83_13195</name>
</gene>
<evidence type="ECO:0000256" key="3">
    <source>
        <dbReference type="ARBA" id="ARBA00023163"/>
    </source>
</evidence>
<keyword evidence="3" id="KW-0804">Transcription</keyword>
<keyword evidence="2" id="KW-0238">DNA-binding</keyword>
<organism evidence="5 7">
    <name type="scientific">Alcaligenes faecalis</name>
    <dbReference type="NCBI Taxonomy" id="511"/>
    <lineage>
        <taxon>Bacteria</taxon>
        <taxon>Pseudomonadati</taxon>
        <taxon>Pseudomonadota</taxon>
        <taxon>Betaproteobacteria</taxon>
        <taxon>Burkholderiales</taxon>
        <taxon>Alcaligenaceae</taxon>
        <taxon>Alcaligenes</taxon>
    </lineage>
</organism>
<dbReference type="InterPro" id="IPR036390">
    <property type="entry name" value="WH_DNA-bd_sf"/>
</dbReference>
<dbReference type="OrthoDB" id="5343379at2"/>
<evidence type="ECO:0000313" key="6">
    <source>
        <dbReference type="EMBL" id="WBM36766.1"/>
    </source>
</evidence>
<dbReference type="Pfam" id="PF00392">
    <property type="entry name" value="GntR"/>
    <property type="match status" value="1"/>
</dbReference>
<dbReference type="Proteomes" id="UP000245216">
    <property type="component" value="Unassembled WGS sequence"/>
</dbReference>
<dbReference type="GO" id="GO:0003677">
    <property type="term" value="F:DNA binding"/>
    <property type="evidence" value="ECO:0007669"/>
    <property type="project" value="UniProtKB-KW"/>
</dbReference>
<proteinExistence type="predicted"/>
<evidence type="ECO:0000256" key="1">
    <source>
        <dbReference type="ARBA" id="ARBA00023015"/>
    </source>
</evidence>
<accession>A0A2U2BNX1</accession>
<keyword evidence="1" id="KW-0805">Transcription regulation</keyword>
<evidence type="ECO:0000259" key="4">
    <source>
        <dbReference type="PROSITE" id="PS50949"/>
    </source>
</evidence>
<dbReference type="Pfam" id="PF07729">
    <property type="entry name" value="FCD"/>
    <property type="match status" value="1"/>
</dbReference>
<dbReference type="SUPFAM" id="SSF48008">
    <property type="entry name" value="GntR ligand-binding domain-like"/>
    <property type="match status" value="1"/>
</dbReference>
<dbReference type="STRING" id="511.UZ73_02110"/>
<reference evidence="5 7" key="1">
    <citation type="submission" date="2018-05" db="EMBL/GenBank/DDBJ databases">
        <title>Genome Sequence of an Efficient Indole-Degrading Bacterium, Alcaligenes sp.YBY.</title>
        <authorList>
            <person name="Yang B."/>
        </authorList>
    </citation>
    <scope>NUCLEOTIDE SEQUENCE [LARGE SCALE GENOMIC DNA]</scope>
    <source>
        <strain evidence="5 7">YBY</strain>
    </source>
</reference>
<dbReference type="PROSITE" id="PS50949">
    <property type="entry name" value="HTH_GNTR"/>
    <property type="match status" value="1"/>
</dbReference>
<dbReference type="InterPro" id="IPR008920">
    <property type="entry name" value="TF_FadR/GntR_C"/>
</dbReference>
<dbReference type="InterPro" id="IPR036388">
    <property type="entry name" value="WH-like_DNA-bd_sf"/>
</dbReference>
<reference evidence="6 8" key="3">
    <citation type="submission" date="2022-05" db="EMBL/GenBank/DDBJ databases">
        <title>Complete sequence of strain NY11312.</title>
        <authorList>
            <person name="Zhou D."/>
        </authorList>
    </citation>
    <scope>NUCLEOTIDE SEQUENCE [LARGE SCALE GENOMIC DNA]</scope>
    <source>
        <strain evidence="6 8">NY11312</strain>
    </source>
</reference>
<reference evidence="5 7" key="2">
    <citation type="submission" date="2018-05" db="EMBL/GenBank/DDBJ databases">
        <authorList>
            <person name="Lanie J.A."/>
            <person name="Ng W.-L."/>
            <person name="Kazmierczak K.M."/>
            <person name="Andrzejewski T.M."/>
            <person name="Davidsen T.M."/>
            <person name="Wayne K.J."/>
            <person name="Tettelin H."/>
            <person name="Glass J.I."/>
            <person name="Rusch D."/>
            <person name="Podicherti R."/>
            <person name="Tsui H.-C.T."/>
            <person name="Winkler M.E."/>
        </authorList>
    </citation>
    <scope>NUCLEOTIDE SEQUENCE [LARGE SCALE GENOMIC DNA]</scope>
    <source>
        <strain evidence="5 7">YBY</strain>
    </source>
</reference>
<evidence type="ECO:0000313" key="8">
    <source>
        <dbReference type="Proteomes" id="UP001211866"/>
    </source>
</evidence>
<dbReference type="GO" id="GO:0003700">
    <property type="term" value="F:DNA-binding transcription factor activity"/>
    <property type="evidence" value="ECO:0007669"/>
    <property type="project" value="InterPro"/>
</dbReference>
<dbReference type="RefSeq" id="WP_042481621.1">
    <property type="nucleotide sequence ID" value="NZ_CAXOJJ010000003.1"/>
</dbReference>
<dbReference type="SMART" id="SM00345">
    <property type="entry name" value="HTH_GNTR"/>
    <property type="match status" value="1"/>
</dbReference>
<evidence type="ECO:0000256" key="2">
    <source>
        <dbReference type="ARBA" id="ARBA00023125"/>
    </source>
</evidence>
<dbReference type="EMBL" id="QEXO01000001">
    <property type="protein sequence ID" value="PWE15712.1"/>
    <property type="molecule type" value="Genomic_DNA"/>
</dbReference>
<protein>
    <submittedName>
        <fullName evidence="5">GntR family transcriptional regulator</fullName>
    </submittedName>
</protein>
<evidence type="ECO:0000313" key="7">
    <source>
        <dbReference type="Proteomes" id="UP000245216"/>
    </source>
</evidence>
<keyword evidence="8" id="KW-1185">Reference proteome</keyword>
<dbReference type="PANTHER" id="PTHR43537">
    <property type="entry name" value="TRANSCRIPTIONAL REGULATOR, GNTR FAMILY"/>
    <property type="match status" value="1"/>
</dbReference>